<dbReference type="EMBL" id="UPHU01000001">
    <property type="protein sequence ID" value="VBA54932.1"/>
    <property type="molecule type" value="Genomic_DNA"/>
</dbReference>
<gene>
    <name evidence="2" type="ORF">LAUMK142_04876</name>
</gene>
<feature type="transmembrane region" description="Helical" evidence="1">
    <location>
        <begin position="20"/>
        <end position="44"/>
    </location>
</feature>
<name>A0A498R3D7_9MYCO</name>
<feature type="transmembrane region" description="Helical" evidence="1">
    <location>
        <begin position="50"/>
        <end position="68"/>
    </location>
</feature>
<dbReference type="AlphaFoldDB" id="A0A498R3D7"/>
<evidence type="ECO:0008006" key="4">
    <source>
        <dbReference type="Google" id="ProtNLM"/>
    </source>
</evidence>
<keyword evidence="1" id="KW-0812">Transmembrane</keyword>
<reference evidence="2 3" key="1">
    <citation type="submission" date="2018-09" db="EMBL/GenBank/DDBJ databases">
        <authorList>
            <person name="Tagini F."/>
        </authorList>
    </citation>
    <scope>NUCLEOTIDE SEQUENCE [LARGE SCALE GENOMIC DNA]</scope>
    <source>
        <strain evidence="2 3">MK142</strain>
    </source>
</reference>
<keyword evidence="3" id="KW-1185">Reference proteome</keyword>
<organism evidence="2 3">
    <name type="scientific">Mycobacterium pseudokansasii</name>
    <dbReference type="NCBI Taxonomy" id="2341080"/>
    <lineage>
        <taxon>Bacteria</taxon>
        <taxon>Bacillati</taxon>
        <taxon>Actinomycetota</taxon>
        <taxon>Actinomycetes</taxon>
        <taxon>Mycobacteriales</taxon>
        <taxon>Mycobacteriaceae</taxon>
        <taxon>Mycobacterium</taxon>
    </lineage>
</organism>
<proteinExistence type="predicted"/>
<evidence type="ECO:0000256" key="1">
    <source>
        <dbReference type="SAM" id="Phobius"/>
    </source>
</evidence>
<keyword evidence="1" id="KW-0472">Membrane</keyword>
<evidence type="ECO:0000313" key="2">
    <source>
        <dbReference type="EMBL" id="VBA54932.1"/>
    </source>
</evidence>
<sequence length="85" mass="9167">MHDLPMAAYAWWIRRVGAYLIDYMLGFVIGVTLGIVGGVTATLVGGGSRFQAIVALIVTVAVLVYWVWNWATAKGLPARPSASRC</sequence>
<protein>
    <recommendedName>
        <fullName evidence="4">RDD domain-containing protein</fullName>
    </recommendedName>
</protein>
<dbReference type="Proteomes" id="UP000268285">
    <property type="component" value="Unassembled WGS sequence"/>
</dbReference>
<keyword evidence="1" id="KW-1133">Transmembrane helix</keyword>
<accession>A0A498R3D7</accession>
<evidence type="ECO:0000313" key="3">
    <source>
        <dbReference type="Proteomes" id="UP000268285"/>
    </source>
</evidence>